<name>A0A1E3P6W5_WICAA</name>
<dbReference type="Proteomes" id="UP000094112">
    <property type="component" value="Unassembled WGS sequence"/>
</dbReference>
<dbReference type="EMBL" id="KV454209">
    <property type="protein sequence ID" value="ODQ60607.1"/>
    <property type="molecule type" value="Genomic_DNA"/>
</dbReference>
<dbReference type="GeneID" id="30198763"/>
<dbReference type="RefSeq" id="XP_019039814.1">
    <property type="nucleotide sequence ID" value="XM_019181517.1"/>
</dbReference>
<proteinExistence type="predicted"/>
<evidence type="ECO:0000313" key="1">
    <source>
        <dbReference type="EMBL" id="ODQ60607.1"/>
    </source>
</evidence>
<accession>A0A1E3P6W5</accession>
<sequence>MGEFRGFNPTIPDVLPHEKMYNLQIGDKLFVLSGASLSSDAPSYFTNYFLERTEDKPLFIDRSPQSFQYIYNHLQGYHSEIPNGDIFTKVYSDSIYYNLPRLKELLSKDEYYYVEVMNECIKVPKVVLRSEGNFPNFFNITFEALYRDLSELMISRKLIRPPPQAAPQLNRDAGLLKDLIKLLQGVELEMTNDYKKVLRKEARYYRFNALVEKLSYVKIIKNPIILEESIIVNYNDVAYKNFTI</sequence>
<dbReference type="STRING" id="683960.A0A1E3P6W5"/>
<dbReference type="SUPFAM" id="SSF54695">
    <property type="entry name" value="POZ domain"/>
    <property type="match status" value="1"/>
</dbReference>
<evidence type="ECO:0008006" key="3">
    <source>
        <dbReference type="Google" id="ProtNLM"/>
    </source>
</evidence>
<keyword evidence="2" id="KW-1185">Reference proteome</keyword>
<dbReference type="PANTHER" id="PTHR31758">
    <property type="entry name" value="BTB/POZ DOMAIN-CONTAINING PROTEIN YLR108C"/>
    <property type="match status" value="1"/>
</dbReference>
<dbReference type="InterPro" id="IPR011333">
    <property type="entry name" value="SKP1/BTB/POZ_sf"/>
</dbReference>
<dbReference type="Gene3D" id="3.30.710.10">
    <property type="entry name" value="Potassium Channel Kv1.1, Chain A"/>
    <property type="match status" value="1"/>
</dbReference>
<reference evidence="1 2" key="1">
    <citation type="journal article" date="2016" name="Proc. Natl. Acad. Sci. U.S.A.">
        <title>Comparative genomics of biotechnologically important yeasts.</title>
        <authorList>
            <person name="Riley R."/>
            <person name="Haridas S."/>
            <person name="Wolfe K.H."/>
            <person name="Lopes M.R."/>
            <person name="Hittinger C.T."/>
            <person name="Goeker M."/>
            <person name="Salamov A.A."/>
            <person name="Wisecaver J.H."/>
            <person name="Long T.M."/>
            <person name="Calvey C.H."/>
            <person name="Aerts A.L."/>
            <person name="Barry K.W."/>
            <person name="Choi C."/>
            <person name="Clum A."/>
            <person name="Coughlan A.Y."/>
            <person name="Deshpande S."/>
            <person name="Douglass A.P."/>
            <person name="Hanson S.J."/>
            <person name="Klenk H.-P."/>
            <person name="LaButti K.M."/>
            <person name="Lapidus A."/>
            <person name="Lindquist E.A."/>
            <person name="Lipzen A.M."/>
            <person name="Meier-Kolthoff J.P."/>
            <person name="Ohm R.A."/>
            <person name="Otillar R.P."/>
            <person name="Pangilinan J.L."/>
            <person name="Peng Y."/>
            <person name="Rokas A."/>
            <person name="Rosa C.A."/>
            <person name="Scheuner C."/>
            <person name="Sibirny A.A."/>
            <person name="Slot J.C."/>
            <person name="Stielow J.B."/>
            <person name="Sun H."/>
            <person name="Kurtzman C.P."/>
            <person name="Blackwell M."/>
            <person name="Grigoriev I.V."/>
            <person name="Jeffries T.W."/>
        </authorList>
    </citation>
    <scope>NUCLEOTIDE SEQUENCE [LARGE SCALE GENOMIC DNA]</scope>
    <source>
        <strain evidence="2">ATCC 58044 / CBS 1984 / NCYC 433 / NRRL Y-366-8</strain>
    </source>
</reference>
<feature type="non-terminal residue" evidence="1">
    <location>
        <position position="244"/>
    </location>
</feature>
<dbReference type="AlphaFoldDB" id="A0A1E3P6W5"/>
<organism evidence="1 2">
    <name type="scientific">Wickerhamomyces anomalus (strain ATCC 58044 / CBS 1984 / NCYC 433 / NRRL Y-366-8)</name>
    <name type="common">Yeast</name>
    <name type="synonym">Hansenula anomala</name>
    <dbReference type="NCBI Taxonomy" id="683960"/>
    <lineage>
        <taxon>Eukaryota</taxon>
        <taxon>Fungi</taxon>
        <taxon>Dikarya</taxon>
        <taxon>Ascomycota</taxon>
        <taxon>Saccharomycotina</taxon>
        <taxon>Saccharomycetes</taxon>
        <taxon>Phaffomycetales</taxon>
        <taxon>Wickerhamomycetaceae</taxon>
        <taxon>Wickerhamomyces</taxon>
    </lineage>
</organism>
<evidence type="ECO:0000313" key="2">
    <source>
        <dbReference type="Proteomes" id="UP000094112"/>
    </source>
</evidence>
<protein>
    <recommendedName>
        <fullName evidence="3">BTB domain-containing protein</fullName>
    </recommendedName>
</protein>
<dbReference type="OrthoDB" id="2414723at2759"/>
<gene>
    <name evidence="1" type="ORF">WICANDRAFT_28644</name>
</gene>
<dbReference type="PANTHER" id="PTHR31758:SF2">
    <property type="entry name" value="BTB_POZ DOMAIN-CONTAINING PROTEIN YLR108C"/>
    <property type="match status" value="1"/>
</dbReference>